<accession>A0A759WIH2</accession>
<protein>
    <submittedName>
        <fullName evidence="2">Uncharacterized protein</fullName>
    </submittedName>
</protein>
<feature type="compositionally biased region" description="Polar residues" evidence="1">
    <location>
        <begin position="53"/>
        <end position="64"/>
    </location>
</feature>
<organism evidence="2">
    <name type="scientific">Salmonella enterica</name>
    <name type="common">Salmonella choleraesuis</name>
    <dbReference type="NCBI Taxonomy" id="28901"/>
    <lineage>
        <taxon>Bacteria</taxon>
        <taxon>Pseudomonadati</taxon>
        <taxon>Pseudomonadota</taxon>
        <taxon>Gammaproteobacteria</taxon>
        <taxon>Enterobacterales</taxon>
        <taxon>Enterobacteriaceae</taxon>
        <taxon>Salmonella</taxon>
    </lineage>
</organism>
<gene>
    <name evidence="2" type="ORF">G8V49_005049</name>
</gene>
<dbReference type="EMBL" id="DAAXQP010000019">
    <property type="protein sequence ID" value="HAG2212691.1"/>
    <property type="molecule type" value="Genomic_DNA"/>
</dbReference>
<comment type="caution">
    <text evidence="2">The sequence shown here is derived from an EMBL/GenBank/DDBJ whole genome shotgun (WGS) entry which is preliminary data.</text>
</comment>
<evidence type="ECO:0000313" key="2">
    <source>
        <dbReference type="EMBL" id="HAG2212691.1"/>
    </source>
</evidence>
<dbReference type="AlphaFoldDB" id="A0A759WIH2"/>
<evidence type="ECO:0000256" key="1">
    <source>
        <dbReference type="SAM" id="MobiDB-lite"/>
    </source>
</evidence>
<proteinExistence type="predicted"/>
<reference evidence="2" key="2">
    <citation type="submission" date="2020-02" db="EMBL/GenBank/DDBJ databases">
        <authorList>
            <consortium name="NCBI Pathogen Detection Project"/>
        </authorList>
    </citation>
    <scope>NUCLEOTIDE SEQUENCE</scope>
    <source>
        <strain evidence="2">MA.CK_98/00005752</strain>
    </source>
</reference>
<reference evidence="2" key="1">
    <citation type="journal article" date="2018" name="Genome Biol.">
        <title>SKESA: strategic k-mer extension for scrupulous assemblies.</title>
        <authorList>
            <person name="Souvorov A."/>
            <person name="Agarwala R."/>
            <person name="Lipman D.J."/>
        </authorList>
    </citation>
    <scope>NUCLEOTIDE SEQUENCE</scope>
    <source>
        <strain evidence="2">MA.CK_98/00005752</strain>
    </source>
</reference>
<feature type="region of interest" description="Disordered" evidence="1">
    <location>
        <begin position="28"/>
        <end position="64"/>
    </location>
</feature>
<name>A0A759WIH2_SALER</name>
<sequence>MYAAESGDYAAELLKRTVLSERCWQQPLVLHADNGAPMKSQGTPGETGRAEDNTITQSSEGEQR</sequence>